<dbReference type="PANTHER" id="PTHR31650:SF1">
    <property type="entry name" value="WAX ESTER SYNTHASE_DIACYLGLYCEROL ACYLTRANSFERASE 4-RELATED"/>
    <property type="match status" value="1"/>
</dbReference>
<dbReference type="InterPro" id="IPR004255">
    <property type="entry name" value="O-acyltransferase_WSD1_N"/>
</dbReference>
<comment type="caution">
    <text evidence="13">The sequence shown here is derived from an EMBL/GenBank/DDBJ whole genome shotgun (WGS) entry which is preliminary data.</text>
</comment>
<dbReference type="RefSeq" id="WP_150406305.1">
    <property type="nucleotide sequence ID" value="NZ_VXLC01000021.1"/>
</dbReference>
<keyword evidence="6" id="KW-0808">Transferase</keyword>
<feature type="domain" description="O-acyltransferase WSD1 C-terminal" evidence="12">
    <location>
        <begin position="286"/>
        <end position="422"/>
    </location>
</feature>
<dbReference type="GO" id="GO:0006071">
    <property type="term" value="P:glycerol metabolic process"/>
    <property type="evidence" value="ECO:0007669"/>
    <property type="project" value="UniProtKB-KW"/>
</dbReference>
<dbReference type="EMBL" id="VXLC01000021">
    <property type="protein sequence ID" value="KAA8884326.1"/>
    <property type="molecule type" value="Genomic_DNA"/>
</dbReference>
<protein>
    <recommendedName>
        <fullName evidence="4">diacylglycerol O-acyltransferase</fullName>
        <ecNumber evidence="4">2.3.1.20</ecNumber>
    </recommendedName>
</protein>
<organism evidence="13 14">
    <name type="scientific">Nocardia colli</name>
    <dbReference type="NCBI Taxonomy" id="2545717"/>
    <lineage>
        <taxon>Bacteria</taxon>
        <taxon>Bacillati</taxon>
        <taxon>Actinomycetota</taxon>
        <taxon>Actinomycetes</taxon>
        <taxon>Mycobacteriales</taxon>
        <taxon>Nocardiaceae</taxon>
        <taxon>Nocardia</taxon>
    </lineage>
</organism>
<sequence length="434" mass="46686">MLTRSSSVSDTVSPAGAAAIPLSAVEHLFLEYLRPSEHLQIGGLLRLTGPPPDLADVREVVLARLPAWPNLSSVVSDTRPPCWVPATTIDLADQVREWLCAPGTELRAAVEQIMALPLARNRPLWELWIVHGAEIDEWTAVLKAHHTVVDGTSIIRLGQHLLSAAGPSAPVSATTATRPAVERARRWSLVRGSMRYLGRLLPLARSPFIPCAETGDRRFAWACVDRELMHSIAHHHGVTVNDVFLAAFAGALRAWPDTPWRHGRPQPVWTLVPVDLRPRSGEHANGNSVANLRIRLPCAEPDPLRRLAGIAASTHSAASADHVAVSGAAQRSFPKWLILAMARLLFSGSHISIVASNMPGLEEPATFAGGVGSEFIALGPLIPGHRLGAFLVSSHDQFSISVVTDDSLPDGRGLADLWVRAVLELAALRTESGG</sequence>
<dbReference type="InterPro" id="IPR045034">
    <property type="entry name" value="O-acyltransferase_WSD1-like"/>
</dbReference>
<evidence type="ECO:0000313" key="13">
    <source>
        <dbReference type="EMBL" id="KAA8884326.1"/>
    </source>
</evidence>
<evidence type="ECO:0000256" key="2">
    <source>
        <dbReference type="ARBA" id="ARBA00005189"/>
    </source>
</evidence>
<dbReference type="InterPro" id="IPR009721">
    <property type="entry name" value="O-acyltransferase_WSD1_C"/>
</dbReference>
<accession>A0A5N0E5T8</accession>
<evidence type="ECO:0000256" key="7">
    <source>
        <dbReference type="ARBA" id="ARBA00022798"/>
    </source>
</evidence>
<dbReference type="UniPathway" id="UPA00282"/>
<dbReference type="GO" id="GO:0005886">
    <property type="term" value="C:plasma membrane"/>
    <property type="evidence" value="ECO:0007669"/>
    <property type="project" value="TreeGrafter"/>
</dbReference>
<evidence type="ECO:0000259" key="12">
    <source>
        <dbReference type="Pfam" id="PF06974"/>
    </source>
</evidence>
<dbReference type="PANTHER" id="PTHR31650">
    <property type="entry name" value="O-ACYLTRANSFERASE (WSD1-LIKE) FAMILY PROTEIN"/>
    <property type="match status" value="1"/>
</dbReference>
<dbReference type="OrthoDB" id="4502784at2"/>
<dbReference type="GO" id="GO:0004144">
    <property type="term" value="F:diacylglycerol O-acyltransferase activity"/>
    <property type="evidence" value="ECO:0007669"/>
    <property type="project" value="UniProtKB-EC"/>
</dbReference>
<dbReference type="Gene3D" id="3.30.559.10">
    <property type="entry name" value="Chloramphenicol acetyltransferase-like domain"/>
    <property type="match status" value="1"/>
</dbReference>
<dbReference type="GO" id="GO:0051701">
    <property type="term" value="P:biological process involved in interaction with host"/>
    <property type="evidence" value="ECO:0007669"/>
    <property type="project" value="TreeGrafter"/>
</dbReference>
<keyword evidence="8" id="KW-0443">Lipid metabolism</keyword>
<dbReference type="InterPro" id="IPR023213">
    <property type="entry name" value="CAT-like_dom_sf"/>
</dbReference>
<dbReference type="Pfam" id="PF06974">
    <property type="entry name" value="WS_DGAT_C"/>
    <property type="match status" value="1"/>
</dbReference>
<evidence type="ECO:0000256" key="10">
    <source>
        <dbReference type="ARBA" id="ARBA00048109"/>
    </source>
</evidence>
<feature type="domain" description="O-acyltransferase WSD1-like N-terminal" evidence="11">
    <location>
        <begin position="22"/>
        <end position="181"/>
    </location>
</feature>
<dbReference type="SUPFAM" id="SSF52777">
    <property type="entry name" value="CoA-dependent acyltransferases"/>
    <property type="match status" value="2"/>
</dbReference>
<evidence type="ECO:0000313" key="14">
    <source>
        <dbReference type="Proteomes" id="UP000323876"/>
    </source>
</evidence>
<dbReference type="GO" id="GO:0001666">
    <property type="term" value="P:response to hypoxia"/>
    <property type="evidence" value="ECO:0007669"/>
    <property type="project" value="TreeGrafter"/>
</dbReference>
<dbReference type="EC" id="2.3.1.20" evidence="4"/>
<comment type="pathway">
    <text evidence="2">Lipid metabolism.</text>
</comment>
<evidence type="ECO:0000256" key="3">
    <source>
        <dbReference type="ARBA" id="ARBA00009587"/>
    </source>
</evidence>
<evidence type="ECO:0000256" key="8">
    <source>
        <dbReference type="ARBA" id="ARBA00023098"/>
    </source>
</evidence>
<name>A0A5N0E5T8_9NOCA</name>
<keyword evidence="9" id="KW-0012">Acyltransferase</keyword>
<dbReference type="GO" id="GO:0071731">
    <property type="term" value="P:response to nitric oxide"/>
    <property type="evidence" value="ECO:0007669"/>
    <property type="project" value="TreeGrafter"/>
</dbReference>
<evidence type="ECO:0000256" key="9">
    <source>
        <dbReference type="ARBA" id="ARBA00023315"/>
    </source>
</evidence>
<dbReference type="Pfam" id="PF03007">
    <property type="entry name" value="WS_DGAT_cat"/>
    <property type="match status" value="1"/>
</dbReference>
<evidence type="ECO:0000256" key="4">
    <source>
        <dbReference type="ARBA" id="ARBA00013244"/>
    </source>
</evidence>
<comment type="pathway">
    <text evidence="1">Glycerolipid metabolism; triacylglycerol biosynthesis.</text>
</comment>
<evidence type="ECO:0000259" key="11">
    <source>
        <dbReference type="Pfam" id="PF03007"/>
    </source>
</evidence>
<keyword evidence="5" id="KW-0444">Lipid biosynthesis</keyword>
<evidence type="ECO:0000256" key="5">
    <source>
        <dbReference type="ARBA" id="ARBA00022516"/>
    </source>
</evidence>
<comment type="similarity">
    <text evidence="3">Belongs to the long-chain O-acyltransferase family.</text>
</comment>
<evidence type="ECO:0000256" key="1">
    <source>
        <dbReference type="ARBA" id="ARBA00004771"/>
    </source>
</evidence>
<dbReference type="Proteomes" id="UP000323876">
    <property type="component" value="Unassembled WGS sequence"/>
</dbReference>
<keyword evidence="7" id="KW-0319">Glycerol metabolism</keyword>
<keyword evidence="14" id="KW-1185">Reference proteome</keyword>
<evidence type="ECO:0000256" key="6">
    <source>
        <dbReference type="ARBA" id="ARBA00022679"/>
    </source>
</evidence>
<dbReference type="AlphaFoldDB" id="A0A5N0E5T8"/>
<reference evidence="13 14" key="1">
    <citation type="submission" date="2019-09" db="EMBL/GenBank/DDBJ databases">
        <authorList>
            <person name="Wang X."/>
        </authorList>
    </citation>
    <scope>NUCLEOTIDE SEQUENCE [LARGE SCALE GENOMIC DNA]</scope>
    <source>
        <strain evidence="13 14">CICC 11023</strain>
    </source>
</reference>
<dbReference type="GO" id="GO:0019432">
    <property type="term" value="P:triglyceride biosynthetic process"/>
    <property type="evidence" value="ECO:0007669"/>
    <property type="project" value="UniProtKB-UniPathway"/>
</dbReference>
<comment type="catalytic activity">
    <reaction evidence="10">
        <text>an acyl-CoA + a 1,2-diacyl-sn-glycerol = a triacyl-sn-glycerol + CoA</text>
        <dbReference type="Rhea" id="RHEA:10868"/>
        <dbReference type="ChEBI" id="CHEBI:17815"/>
        <dbReference type="ChEBI" id="CHEBI:57287"/>
        <dbReference type="ChEBI" id="CHEBI:58342"/>
        <dbReference type="ChEBI" id="CHEBI:64615"/>
        <dbReference type="EC" id="2.3.1.20"/>
    </reaction>
</comment>
<gene>
    <name evidence="13" type="ORF">F3087_34490</name>
</gene>
<proteinExistence type="inferred from homology"/>